<name>A0A1F5EU19_9BACT</name>
<dbReference type="NCBIfam" id="TIGR02729">
    <property type="entry name" value="Obg_CgtA"/>
    <property type="match status" value="1"/>
</dbReference>
<feature type="binding site" evidence="7">
    <location>
        <begin position="291"/>
        <end position="294"/>
    </location>
    <ligand>
        <name>GTP</name>
        <dbReference type="ChEBI" id="CHEBI:37565"/>
    </ligand>
</feature>
<evidence type="ECO:0000313" key="11">
    <source>
        <dbReference type="EMBL" id="OGD70891.1"/>
    </source>
</evidence>
<dbReference type="Gene3D" id="3.40.50.300">
    <property type="entry name" value="P-loop containing nucleotide triphosphate hydrolases"/>
    <property type="match status" value="1"/>
</dbReference>
<accession>A0A1F5EU19</accession>
<dbReference type="GO" id="GO:0005737">
    <property type="term" value="C:cytoplasm"/>
    <property type="evidence" value="ECO:0007669"/>
    <property type="project" value="UniProtKB-SubCell"/>
</dbReference>
<gene>
    <name evidence="7" type="primary">obg</name>
    <name evidence="11" type="ORF">A3D09_00010</name>
</gene>
<organism evidence="11 12">
    <name type="scientific">Candidatus Collierbacteria bacterium RIFCSPHIGHO2_02_FULL_49_10</name>
    <dbReference type="NCBI Taxonomy" id="1817723"/>
    <lineage>
        <taxon>Bacteria</taxon>
        <taxon>Candidatus Collieribacteriota</taxon>
    </lineage>
</organism>
<dbReference type="InterPro" id="IPR027417">
    <property type="entry name" value="P-loop_NTPase"/>
</dbReference>
<dbReference type="FunFam" id="2.70.210.12:FF:000001">
    <property type="entry name" value="GTPase Obg"/>
    <property type="match status" value="1"/>
</dbReference>
<evidence type="ECO:0000256" key="4">
    <source>
        <dbReference type="ARBA" id="ARBA00022801"/>
    </source>
</evidence>
<feature type="domain" description="OBG-type G" evidence="9">
    <location>
        <begin position="160"/>
        <end position="338"/>
    </location>
</feature>
<dbReference type="GO" id="GO:0000287">
    <property type="term" value="F:magnesium ion binding"/>
    <property type="evidence" value="ECO:0007669"/>
    <property type="project" value="InterPro"/>
</dbReference>
<dbReference type="PROSITE" id="PS51710">
    <property type="entry name" value="G_OBG"/>
    <property type="match status" value="1"/>
</dbReference>
<dbReference type="InterPro" id="IPR045086">
    <property type="entry name" value="OBG_GTPase"/>
</dbReference>
<dbReference type="PANTHER" id="PTHR11702:SF31">
    <property type="entry name" value="MITOCHONDRIAL RIBOSOME-ASSOCIATED GTPASE 2"/>
    <property type="match status" value="1"/>
</dbReference>
<feature type="binding site" evidence="7">
    <location>
        <position position="193"/>
    </location>
    <ligand>
        <name>Mg(2+)</name>
        <dbReference type="ChEBI" id="CHEBI:18420"/>
    </ligand>
</feature>
<dbReference type="InterPro" id="IPR006169">
    <property type="entry name" value="GTP1_OBG_dom"/>
</dbReference>
<dbReference type="InterPro" id="IPR036726">
    <property type="entry name" value="GTP1_OBG_dom_sf"/>
</dbReference>
<dbReference type="SUPFAM" id="SSF52540">
    <property type="entry name" value="P-loop containing nucleoside triphosphate hydrolases"/>
    <property type="match status" value="1"/>
</dbReference>
<dbReference type="SUPFAM" id="SSF82051">
    <property type="entry name" value="Obg GTP-binding protein N-terminal domain"/>
    <property type="match status" value="1"/>
</dbReference>
<evidence type="ECO:0000256" key="3">
    <source>
        <dbReference type="ARBA" id="ARBA00022741"/>
    </source>
</evidence>
<dbReference type="GO" id="GO:0005525">
    <property type="term" value="F:GTP binding"/>
    <property type="evidence" value="ECO:0007669"/>
    <property type="project" value="UniProtKB-UniRule"/>
</dbReference>
<dbReference type="Pfam" id="PF01018">
    <property type="entry name" value="GTP1_OBG"/>
    <property type="match status" value="1"/>
</dbReference>
<dbReference type="AlphaFoldDB" id="A0A1F5EU19"/>
<evidence type="ECO:0000256" key="7">
    <source>
        <dbReference type="HAMAP-Rule" id="MF_01454"/>
    </source>
</evidence>
<dbReference type="NCBIfam" id="NF008956">
    <property type="entry name" value="PRK12299.1"/>
    <property type="match status" value="1"/>
</dbReference>
<proteinExistence type="inferred from homology"/>
<keyword evidence="4 7" id="KW-0378">Hydrolase</keyword>
<dbReference type="InterPro" id="IPR006073">
    <property type="entry name" value="GTP-bd"/>
</dbReference>
<dbReference type="PIRSF" id="PIRSF002401">
    <property type="entry name" value="GTP_bd_Obg/CgtA"/>
    <property type="match status" value="1"/>
</dbReference>
<dbReference type="PROSITE" id="PS00905">
    <property type="entry name" value="GTP1_OBG"/>
    <property type="match status" value="1"/>
</dbReference>
<comment type="cofactor">
    <cofactor evidence="7">
        <name>Mg(2+)</name>
        <dbReference type="ChEBI" id="CHEBI:18420"/>
    </cofactor>
</comment>
<dbReference type="Pfam" id="PF01926">
    <property type="entry name" value="MMR_HSR1"/>
    <property type="match status" value="1"/>
</dbReference>
<dbReference type="PROSITE" id="PS51883">
    <property type="entry name" value="OBG"/>
    <property type="match status" value="1"/>
</dbReference>
<reference evidence="11 12" key="1">
    <citation type="journal article" date="2016" name="Nat. Commun.">
        <title>Thousands of microbial genomes shed light on interconnected biogeochemical processes in an aquifer system.</title>
        <authorList>
            <person name="Anantharaman K."/>
            <person name="Brown C.T."/>
            <person name="Hug L.A."/>
            <person name="Sharon I."/>
            <person name="Castelle C.J."/>
            <person name="Probst A.J."/>
            <person name="Thomas B.C."/>
            <person name="Singh A."/>
            <person name="Wilkins M.J."/>
            <person name="Karaoz U."/>
            <person name="Brodie E.L."/>
            <person name="Williams K.H."/>
            <person name="Hubbard S.S."/>
            <person name="Banfield J.F."/>
        </authorList>
    </citation>
    <scope>NUCLEOTIDE SEQUENCE [LARGE SCALE GENOMIC DNA]</scope>
</reference>
<evidence type="ECO:0000259" key="9">
    <source>
        <dbReference type="PROSITE" id="PS51710"/>
    </source>
</evidence>
<evidence type="ECO:0000256" key="8">
    <source>
        <dbReference type="SAM" id="MobiDB-lite"/>
    </source>
</evidence>
<comment type="subunit">
    <text evidence="7">Monomer.</text>
</comment>
<dbReference type="InterPro" id="IPR031167">
    <property type="entry name" value="G_OBG"/>
</dbReference>
<feature type="binding site" evidence="7">
    <location>
        <begin position="213"/>
        <end position="216"/>
    </location>
    <ligand>
        <name>GTP</name>
        <dbReference type="ChEBI" id="CHEBI:37565"/>
    </ligand>
</feature>
<keyword evidence="7" id="KW-0479">Metal-binding</keyword>
<keyword evidence="3 7" id="KW-0547">Nucleotide-binding</keyword>
<dbReference type="HAMAP" id="MF_01454">
    <property type="entry name" value="GTPase_Obg"/>
    <property type="match status" value="1"/>
</dbReference>
<evidence type="ECO:0000259" key="10">
    <source>
        <dbReference type="PROSITE" id="PS51883"/>
    </source>
</evidence>
<keyword evidence="6 7" id="KW-0342">GTP-binding</keyword>
<feature type="binding site" evidence="7">
    <location>
        <begin position="319"/>
        <end position="321"/>
    </location>
    <ligand>
        <name>GTP</name>
        <dbReference type="ChEBI" id="CHEBI:37565"/>
    </ligand>
</feature>
<feature type="binding site" evidence="7">
    <location>
        <begin position="166"/>
        <end position="173"/>
    </location>
    <ligand>
        <name>GTP</name>
        <dbReference type="ChEBI" id="CHEBI:37565"/>
    </ligand>
</feature>
<dbReference type="InterPro" id="IPR006074">
    <property type="entry name" value="GTP1-OBG_CS"/>
</dbReference>
<comment type="subcellular location">
    <subcellularLocation>
        <location evidence="7">Cytoplasm</location>
    </subcellularLocation>
</comment>
<keyword evidence="5 7" id="KW-0460">Magnesium</keyword>
<comment type="function">
    <text evidence="7">An essential GTPase which binds GTP, GDP and possibly (p)ppGpp with moderate affinity, with high nucleotide exchange rates and a fairly low GTP hydrolysis rate. Plays a role in control of the cell cycle, stress response, ribosome biogenesis and in those bacteria that undergo differentiation, in morphogenesis control.</text>
</comment>
<feature type="domain" description="Obg" evidence="10">
    <location>
        <begin position="1"/>
        <end position="159"/>
    </location>
</feature>
<protein>
    <recommendedName>
        <fullName evidence="7">GTPase Obg</fullName>
        <ecNumber evidence="7">3.6.5.-</ecNumber>
    </recommendedName>
    <alternativeName>
        <fullName evidence="7">GTP-binding protein Obg</fullName>
    </alternativeName>
</protein>
<sequence>MVDSAKIAIKAGNGGDGVVHFYRGRFVPKGGPDGGDGGKGGNVYIETDTNLSTLDHFAFRQSLEAKNGHPGGKSKSSGAAGDDLHIKVPLGTVVTFTKPTGEEKVIDFDKEGMGELVAKAGRGGRGNWRFRSSRNTTPIEAETGEAGEGWQVEMDLKLLADVGLVGLPNVGKSTLLSILSNARPKVADYEFTTLEPNLGVLRLPSDKSIVIADIPGLIEGASEGKGLGIRFLRHVERTKLIVHLLALKNGEEDLSVDEAIEKLTANYKTIRKELSAYAKELTKKKEIVVINKIDLLPAKNVDGIVAGLLKNKIKVIKLSSGTLAGLPDLKKALSRSVK</sequence>
<keyword evidence="2 7" id="KW-0963">Cytoplasm</keyword>
<comment type="caution">
    <text evidence="11">The sequence shown here is derived from an EMBL/GenBank/DDBJ whole genome shotgun (WGS) entry which is preliminary data.</text>
</comment>
<dbReference type="GO" id="GO:0042254">
    <property type="term" value="P:ribosome biogenesis"/>
    <property type="evidence" value="ECO:0007669"/>
    <property type="project" value="UniProtKB-UniRule"/>
</dbReference>
<dbReference type="EC" id="3.6.5.-" evidence="7"/>
<evidence type="ECO:0000313" key="12">
    <source>
        <dbReference type="Proteomes" id="UP000177390"/>
    </source>
</evidence>
<dbReference type="CDD" id="cd01898">
    <property type="entry name" value="Obg"/>
    <property type="match status" value="1"/>
</dbReference>
<feature type="region of interest" description="Disordered" evidence="8">
    <location>
        <begin position="64"/>
        <end position="83"/>
    </location>
</feature>
<evidence type="ECO:0000256" key="1">
    <source>
        <dbReference type="ARBA" id="ARBA00007699"/>
    </source>
</evidence>
<evidence type="ECO:0000256" key="5">
    <source>
        <dbReference type="ARBA" id="ARBA00022842"/>
    </source>
</evidence>
<dbReference type="Gene3D" id="2.70.210.12">
    <property type="entry name" value="GTP1/OBG domain"/>
    <property type="match status" value="1"/>
</dbReference>
<comment type="similarity">
    <text evidence="1 7">Belongs to the TRAFAC class OBG-HflX-like GTPase superfamily. OBG GTPase family.</text>
</comment>
<dbReference type="PRINTS" id="PR00326">
    <property type="entry name" value="GTP1OBG"/>
</dbReference>
<dbReference type="GO" id="GO:0003924">
    <property type="term" value="F:GTPase activity"/>
    <property type="evidence" value="ECO:0007669"/>
    <property type="project" value="UniProtKB-UniRule"/>
</dbReference>
<dbReference type="EMBL" id="MFAH01000040">
    <property type="protein sequence ID" value="OGD70891.1"/>
    <property type="molecule type" value="Genomic_DNA"/>
</dbReference>
<dbReference type="Proteomes" id="UP000177390">
    <property type="component" value="Unassembled WGS sequence"/>
</dbReference>
<evidence type="ECO:0000256" key="2">
    <source>
        <dbReference type="ARBA" id="ARBA00022490"/>
    </source>
</evidence>
<evidence type="ECO:0000256" key="6">
    <source>
        <dbReference type="ARBA" id="ARBA00023134"/>
    </source>
</evidence>
<feature type="binding site" evidence="7">
    <location>
        <begin position="191"/>
        <end position="195"/>
    </location>
    <ligand>
        <name>GTP</name>
        <dbReference type="ChEBI" id="CHEBI:37565"/>
    </ligand>
</feature>
<dbReference type="PANTHER" id="PTHR11702">
    <property type="entry name" value="DEVELOPMENTALLY REGULATED GTP-BINDING PROTEIN-RELATED"/>
    <property type="match status" value="1"/>
</dbReference>
<feature type="binding site" evidence="7">
    <location>
        <position position="173"/>
    </location>
    <ligand>
        <name>Mg(2+)</name>
        <dbReference type="ChEBI" id="CHEBI:18420"/>
    </ligand>
</feature>
<dbReference type="InterPro" id="IPR014100">
    <property type="entry name" value="GTP-bd_Obg/CgtA"/>
</dbReference>